<dbReference type="FunFam" id="3.30.1370.100:FF:000001">
    <property type="entry name" value="Mismatch repair endonuclease pms1, putative"/>
    <property type="match status" value="1"/>
</dbReference>
<protein>
    <submittedName>
        <fullName evidence="6">Uncharacterized protein</fullName>
    </submittedName>
</protein>
<dbReference type="Gene3D" id="3.30.1540.20">
    <property type="entry name" value="MutL, C-terminal domain, dimerisation subdomain"/>
    <property type="match status" value="1"/>
</dbReference>
<feature type="compositionally biased region" description="Basic and acidic residues" evidence="3">
    <location>
        <begin position="485"/>
        <end position="514"/>
    </location>
</feature>
<sequence>MITPIDAKDVSRITSGQVIIELVSAVKELIDNSIDAGADKIEVTFGEYGTKFLEITDNGCGIDVSDYEALCLKYHTSKLSSFEELSLVSSLGFRGEAMSSLCSVATISVVTSSKSTFPRATQLTYDNMGKLKNKKSSVTGKKGTSVTMTDLFKDLPVRLKNFNKHSKREYTKSLSLIIAYLLAYTNIRFTVFSIGANGRRQMVLGTPGGLTKLTDVMVSVYGSNGQYGLLPLEIEELKIEARFRLNTDYAPTKLALKLLGVISDSSFGMGRSSTDRQFISINKRPVVHKKLAKIINEVYRSFNATQSPVFVLNLELDTHFLDINITPDKRSVMIHTEELILDVIREQLTAFYESKNNVVPMSTVGTLCMGSSQNKRPRLSSRKESSDELENPGEKPLTPVKMESYMPRIVSGKSDTIGEESGLFVESTAENSSSEEEEIFEMENSDQEISKTIEEASEIASEAGEKVIEKITSDDETNSQEIFSEEERYSRREVKTNEELHTSKVPRTRRESTKEQCNSENIEDEKEDFIVTYSSQEPKIPNREPPVIDTLEDLNDDDDSDVASVSENKSTLVLVRNEDNPSTSQKSTDTPPLADLDDTEPSFIVYTLRADFNVNIEDLRILPNESPDPQATELAALRDINQTMEVKKLDFCDMRIVGQFNSGFIIVTHQDRLFIVDQHALDEIYNYERLMKSLVLRAQPLVVPRVLELSPIDEMRMLEFSSLLSKNGFKIVEDTSAPPGRKIRLMAVPVLKNVVFDDGDLHELVNKLHENCSLGKDVVAGVRCTKTERTIALRACRLSIMIGLALLIPTMESVVLHLSTLDRPWNCPHGRPTFRHLADLEGRGFQDDYKL</sequence>
<feature type="region of interest" description="Disordered" evidence="3">
    <location>
        <begin position="474"/>
        <end position="521"/>
    </location>
</feature>
<evidence type="ECO:0000259" key="4">
    <source>
        <dbReference type="SMART" id="SM00853"/>
    </source>
</evidence>
<dbReference type="InterPro" id="IPR020568">
    <property type="entry name" value="Ribosomal_Su5_D2-typ_SF"/>
</dbReference>
<reference evidence="6 7" key="1">
    <citation type="submission" date="2023-10" db="EMBL/GenBank/DDBJ databases">
        <title>Draft Genome Sequence of Candida saopaulonensis from a very Premature Infant with Sepsis.</title>
        <authorList>
            <person name="Ning Y."/>
            <person name="Dai R."/>
            <person name="Xiao M."/>
            <person name="Xu Y."/>
            <person name="Yan Q."/>
            <person name="Zhang L."/>
        </authorList>
    </citation>
    <scope>NUCLEOTIDE SEQUENCE [LARGE SCALE GENOMIC DNA]</scope>
    <source>
        <strain evidence="6 7">19XY460</strain>
    </source>
</reference>
<keyword evidence="2" id="KW-0227">DNA damage</keyword>
<dbReference type="EMBL" id="CP138900">
    <property type="protein sequence ID" value="WPK27576.1"/>
    <property type="molecule type" value="Genomic_DNA"/>
</dbReference>
<dbReference type="CDD" id="cd16926">
    <property type="entry name" value="HATPase_MutL-MLH-PMS-like"/>
    <property type="match status" value="1"/>
</dbReference>
<dbReference type="KEGG" id="asau:88176029"/>
<dbReference type="InterPro" id="IPR014790">
    <property type="entry name" value="MutL_C"/>
</dbReference>
<organism evidence="6 7">
    <name type="scientific">Australozyma saopauloensis</name>
    <dbReference type="NCBI Taxonomy" id="291208"/>
    <lineage>
        <taxon>Eukaryota</taxon>
        <taxon>Fungi</taxon>
        <taxon>Dikarya</taxon>
        <taxon>Ascomycota</taxon>
        <taxon>Saccharomycotina</taxon>
        <taxon>Pichiomycetes</taxon>
        <taxon>Metschnikowiaceae</taxon>
        <taxon>Australozyma</taxon>
    </lineage>
</organism>
<dbReference type="GO" id="GO:0016887">
    <property type="term" value="F:ATP hydrolysis activity"/>
    <property type="evidence" value="ECO:0007669"/>
    <property type="project" value="InterPro"/>
</dbReference>
<dbReference type="Pfam" id="PF01119">
    <property type="entry name" value="DNA_mis_repair"/>
    <property type="match status" value="1"/>
</dbReference>
<dbReference type="InterPro" id="IPR037198">
    <property type="entry name" value="MutL_C_sf"/>
</dbReference>
<feature type="region of interest" description="Disordered" evidence="3">
    <location>
        <begin position="537"/>
        <end position="596"/>
    </location>
</feature>
<dbReference type="SUPFAM" id="SSF55874">
    <property type="entry name" value="ATPase domain of HSP90 chaperone/DNA topoisomerase II/histidine kinase"/>
    <property type="match status" value="1"/>
</dbReference>
<evidence type="ECO:0000259" key="5">
    <source>
        <dbReference type="SMART" id="SM01340"/>
    </source>
</evidence>
<dbReference type="Gene3D" id="3.30.230.10">
    <property type="match status" value="1"/>
</dbReference>
<evidence type="ECO:0000313" key="7">
    <source>
        <dbReference type="Proteomes" id="UP001338582"/>
    </source>
</evidence>
<gene>
    <name evidence="6" type="ORF">PUMCH_004969</name>
</gene>
<dbReference type="GO" id="GO:0140664">
    <property type="term" value="F:ATP-dependent DNA damage sensor activity"/>
    <property type="evidence" value="ECO:0007669"/>
    <property type="project" value="InterPro"/>
</dbReference>
<accession>A0AAX4HGS8</accession>
<name>A0AAX4HGS8_9ASCO</name>
<dbReference type="Pfam" id="PF08676">
    <property type="entry name" value="MutL_C"/>
    <property type="match status" value="1"/>
</dbReference>
<dbReference type="PANTHER" id="PTHR10073:SF52">
    <property type="entry name" value="MISMATCH REPAIR ENDONUCLEASE PMS2"/>
    <property type="match status" value="1"/>
</dbReference>
<dbReference type="InterPro" id="IPR042121">
    <property type="entry name" value="MutL_C_regsub"/>
</dbReference>
<dbReference type="InterPro" id="IPR002099">
    <property type="entry name" value="MutL/Mlh/PMS"/>
</dbReference>
<dbReference type="SMART" id="SM00853">
    <property type="entry name" value="MutL_C"/>
    <property type="match status" value="1"/>
</dbReference>
<dbReference type="InterPro" id="IPR042120">
    <property type="entry name" value="MutL_C_dimsub"/>
</dbReference>
<evidence type="ECO:0000256" key="1">
    <source>
        <dbReference type="ARBA" id="ARBA00006082"/>
    </source>
</evidence>
<dbReference type="GO" id="GO:0032389">
    <property type="term" value="C:MutLalpha complex"/>
    <property type="evidence" value="ECO:0007669"/>
    <property type="project" value="TreeGrafter"/>
</dbReference>
<evidence type="ECO:0000256" key="2">
    <source>
        <dbReference type="ARBA" id="ARBA00022763"/>
    </source>
</evidence>
<evidence type="ECO:0000313" key="6">
    <source>
        <dbReference type="EMBL" id="WPK27576.1"/>
    </source>
</evidence>
<dbReference type="InterPro" id="IPR038973">
    <property type="entry name" value="MutL/Mlh/Pms-like"/>
</dbReference>
<dbReference type="PANTHER" id="PTHR10073">
    <property type="entry name" value="DNA MISMATCH REPAIR PROTEIN MLH, PMS, MUTL"/>
    <property type="match status" value="1"/>
</dbReference>
<dbReference type="GO" id="GO:0030983">
    <property type="term" value="F:mismatched DNA binding"/>
    <property type="evidence" value="ECO:0007669"/>
    <property type="project" value="InterPro"/>
</dbReference>
<dbReference type="Gene3D" id="3.30.1370.100">
    <property type="entry name" value="MutL, C-terminal domain, regulatory subdomain"/>
    <property type="match status" value="1"/>
</dbReference>
<dbReference type="SUPFAM" id="SSF54211">
    <property type="entry name" value="Ribosomal protein S5 domain 2-like"/>
    <property type="match status" value="1"/>
</dbReference>
<feature type="domain" description="MutL C-terminal dimerisation" evidence="4">
    <location>
        <begin position="656"/>
        <end position="806"/>
    </location>
</feature>
<dbReference type="Proteomes" id="UP001338582">
    <property type="component" value="Chromosome 7"/>
</dbReference>
<dbReference type="Gene3D" id="3.30.565.10">
    <property type="entry name" value="Histidine kinase-like ATPase, C-terminal domain"/>
    <property type="match status" value="1"/>
</dbReference>
<comment type="similarity">
    <text evidence="1">Belongs to the DNA mismatch repair MutL/HexB family.</text>
</comment>
<dbReference type="SMART" id="SM01340">
    <property type="entry name" value="DNA_mis_repair"/>
    <property type="match status" value="1"/>
</dbReference>
<dbReference type="InterPro" id="IPR036890">
    <property type="entry name" value="HATPase_C_sf"/>
</dbReference>
<dbReference type="GO" id="GO:0006298">
    <property type="term" value="P:mismatch repair"/>
    <property type="evidence" value="ECO:0007669"/>
    <property type="project" value="InterPro"/>
</dbReference>
<dbReference type="GO" id="GO:0005524">
    <property type="term" value="F:ATP binding"/>
    <property type="evidence" value="ECO:0007669"/>
    <property type="project" value="InterPro"/>
</dbReference>
<dbReference type="RefSeq" id="XP_062879954.1">
    <property type="nucleotide sequence ID" value="XM_063023884.1"/>
</dbReference>
<dbReference type="CDD" id="cd03484">
    <property type="entry name" value="MutL_Trans_hPMS_2_like"/>
    <property type="match status" value="1"/>
</dbReference>
<dbReference type="NCBIfam" id="TIGR00585">
    <property type="entry name" value="mutl"/>
    <property type="match status" value="1"/>
</dbReference>
<dbReference type="FunFam" id="3.30.565.10:FF:000017">
    <property type="entry name" value="PMS1 homolog 1, mismatch repair system component"/>
    <property type="match status" value="1"/>
</dbReference>
<evidence type="ECO:0000256" key="3">
    <source>
        <dbReference type="SAM" id="MobiDB-lite"/>
    </source>
</evidence>
<feature type="domain" description="DNA mismatch repair protein S5" evidence="5">
    <location>
        <begin position="217"/>
        <end position="353"/>
    </location>
</feature>
<feature type="compositionally biased region" description="Acidic residues" evidence="3">
    <location>
        <begin position="550"/>
        <end position="561"/>
    </location>
</feature>
<feature type="region of interest" description="Disordered" evidence="3">
    <location>
        <begin position="367"/>
        <end position="399"/>
    </location>
</feature>
<keyword evidence="7" id="KW-1185">Reference proteome</keyword>
<dbReference type="Pfam" id="PF13589">
    <property type="entry name" value="HATPase_c_3"/>
    <property type="match status" value="1"/>
</dbReference>
<dbReference type="GO" id="GO:0061982">
    <property type="term" value="P:meiosis I cell cycle process"/>
    <property type="evidence" value="ECO:0007669"/>
    <property type="project" value="UniProtKB-ARBA"/>
</dbReference>
<dbReference type="SUPFAM" id="SSF118116">
    <property type="entry name" value="DNA mismatch repair protein MutL"/>
    <property type="match status" value="1"/>
</dbReference>
<dbReference type="AlphaFoldDB" id="A0AAX4HGS8"/>
<dbReference type="InterPro" id="IPR014721">
    <property type="entry name" value="Ribsml_uS5_D2-typ_fold_subgr"/>
</dbReference>
<dbReference type="GeneID" id="88176029"/>
<dbReference type="InterPro" id="IPR013507">
    <property type="entry name" value="DNA_mismatch_S5_2-like"/>
</dbReference>
<proteinExistence type="inferred from homology"/>